<dbReference type="InterPro" id="IPR013324">
    <property type="entry name" value="RNA_pol_sigma_r3/r4-like"/>
</dbReference>
<dbReference type="Proteomes" id="UP000033163">
    <property type="component" value="Chromosome I"/>
</dbReference>
<dbReference type="Gene3D" id="1.10.10.10">
    <property type="entry name" value="Winged helix-like DNA-binding domain superfamily/Winged helix DNA-binding domain"/>
    <property type="match status" value="1"/>
</dbReference>
<dbReference type="NCBIfam" id="TIGR02937">
    <property type="entry name" value="sigma70-ECF"/>
    <property type="match status" value="1"/>
</dbReference>
<dbReference type="InterPro" id="IPR013249">
    <property type="entry name" value="RNA_pol_sigma70_r4_t2"/>
</dbReference>
<keyword evidence="3" id="KW-0731">Sigma factor</keyword>
<protein>
    <submittedName>
        <fullName evidence="7">RNA polymerase ECF-type sigma factor</fullName>
    </submittedName>
</protein>
<feature type="domain" description="RNA polymerase sigma-70 region 2" evidence="5">
    <location>
        <begin position="24"/>
        <end position="88"/>
    </location>
</feature>
<dbReference type="GO" id="GO:0006352">
    <property type="term" value="P:DNA-templated transcription initiation"/>
    <property type="evidence" value="ECO:0007669"/>
    <property type="project" value="InterPro"/>
</dbReference>
<gene>
    <name evidence="7" type="ORF">PRIO_3012</name>
</gene>
<proteinExistence type="inferred from homology"/>
<dbReference type="InterPro" id="IPR039425">
    <property type="entry name" value="RNA_pol_sigma-70-like"/>
</dbReference>
<dbReference type="Gene3D" id="1.10.1740.10">
    <property type="match status" value="1"/>
</dbReference>
<name>A0A0E4HAM4_9BACL</name>
<evidence type="ECO:0000259" key="5">
    <source>
        <dbReference type="Pfam" id="PF04542"/>
    </source>
</evidence>
<dbReference type="Pfam" id="PF04542">
    <property type="entry name" value="Sigma70_r2"/>
    <property type="match status" value="1"/>
</dbReference>
<dbReference type="GO" id="GO:0003677">
    <property type="term" value="F:DNA binding"/>
    <property type="evidence" value="ECO:0007669"/>
    <property type="project" value="InterPro"/>
</dbReference>
<evidence type="ECO:0000313" key="8">
    <source>
        <dbReference type="Proteomes" id="UP000033163"/>
    </source>
</evidence>
<dbReference type="STRING" id="483937.AMQ84_13310"/>
<dbReference type="InterPro" id="IPR013325">
    <property type="entry name" value="RNA_pol_sigma_r2"/>
</dbReference>
<evidence type="ECO:0000259" key="6">
    <source>
        <dbReference type="Pfam" id="PF08281"/>
    </source>
</evidence>
<dbReference type="AlphaFoldDB" id="A0A0E4HAM4"/>
<dbReference type="InterPro" id="IPR014284">
    <property type="entry name" value="RNA_pol_sigma-70_dom"/>
</dbReference>
<evidence type="ECO:0000256" key="2">
    <source>
        <dbReference type="ARBA" id="ARBA00023015"/>
    </source>
</evidence>
<dbReference type="EMBL" id="LN831776">
    <property type="protein sequence ID" value="CQR55415.1"/>
    <property type="molecule type" value="Genomic_DNA"/>
</dbReference>
<dbReference type="KEGG" id="pri:PRIO_3012"/>
<evidence type="ECO:0000256" key="4">
    <source>
        <dbReference type="ARBA" id="ARBA00023163"/>
    </source>
</evidence>
<evidence type="ECO:0000313" key="7">
    <source>
        <dbReference type="EMBL" id="CQR55415.1"/>
    </source>
</evidence>
<dbReference type="InterPro" id="IPR007627">
    <property type="entry name" value="RNA_pol_sigma70_r2"/>
</dbReference>
<keyword evidence="2" id="KW-0805">Transcription regulation</keyword>
<dbReference type="PANTHER" id="PTHR43133">
    <property type="entry name" value="RNA POLYMERASE ECF-TYPE SIGMA FACTO"/>
    <property type="match status" value="1"/>
</dbReference>
<dbReference type="SUPFAM" id="SSF88946">
    <property type="entry name" value="Sigma2 domain of RNA polymerase sigma factors"/>
    <property type="match status" value="1"/>
</dbReference>
<accession>A0A0E4HAM4</accession>
<feature type="domain" description="RNA polymerase sigma factor 70 region 4 type 2" evidence="6">
    <location>
        <begin position="111"/>
        <end position="163"/>
    </location>
</feature>
<dbReference type="PATRIC" id="fig|1073571.4.peg.3211"/>
<reference evidence="8" key="1">
    <citation type="submission" date="2015-03" db="EMBL/GenBank/DDBJ databases">
        <authorList>
            <person name="Wibberg D."/>
        </authorList>
    </citation>
    <scope>NUCLEOTIDE SEQUENCE [LARGE SCALE GENOMIC DNA]</scope>
</reference>
<evidence type="ECO:0000256" key="1">
    <source>
        <dbReference type="ARBA" id="ARBA00010641"/>
    </source>
</evidence>
<dbReference type="CDD" id="cd06171">
    <property type="entry name" value="Sigma70_r4"/>
    <property type="match status" value="1"/>
</dbReference>
<dbReference type="SUPFAM" id="SSF88659">
    <property type="entry name" value="Sigma3 and sigma4 domains of RNA polymerase sigma factors"/>
    <property type="match status" value="1"/>
</dbReference>
<keyword evidence="4" id="KW-0804">Transcription</keyword>
<dbReference type="PANTHER" id="PTHR43133:SF51">
    <property type="entry name" value="RNA POLYMERASE SIGMA FACTOR"/>
    <property type="match status" value="1"/>
</dbReference>
<dbReference type="GO" id="GO:0016987">
    <property type="term" value="F:sigma factor activity"/>
    <property type="evidence" value="ECO:0007669"/>
    <property type="project" value="UniProtKB-KW"/>
</dbReference>
<dbReference type="Pfam" id="PF08281">
    <property type="entry name" value="Sigma70_r4_2"/>
    <property type="match status" value="1"/>
</dbReference>
<comment type="similarity">
    <text evidence="1">Belongs to the sigma-70 factor family. ECF subfamily.</text>
</comment>
<dbReference type="RefSeq" id="WP_046503185.1">
    <property type="nucleotide sequence ID" value="NZ_LN831776.1"/>
</dbReference>
<organism evidence="7 8">
    <name type="scientific">Paenibacillus riograndensis SBR5</name>
    <dbReference type="NCBI Taxonomy" id="1073571"/>
    <lineage>
        <taxon>Bacteria</taxon>
        <taxon>Bacillati</taxon>
        <taxon>Bacillota</taxon>
        <taxon>Bacilli</taxon>
        <taxon>Bacillales</taxon>
        <taxon>Paenibacillaceae</taxon>
        <taxon>Paenibacillus</taxon>
        <taxon>Paenibacillus sonchi group</taxon>
    </lineage>
</organism>
<sequence length="177" mass="20939">MDNRLEKRVRRAQKGDNEAFIELIQEMELQMYQMAKSIVRKDEDCADAMQESTLKAFKAISTLKQPEFFRTWLFRILINECNMILRRRVQTVTIAETPVTPDERLSMAERMDLRTAVHQLEEIPRTLVILHYYQGFPLQHIADLLEMSEGAVKTRLHRARKTLYEWLADPVEREMNG</sequence>
<dbReference type="HOGENOM" id="CLU_047691_3_1_9"/>
<evidence type="ECO:0000256" key="3">
    <source>
        <dbReference type="ARBA" id="ARBA00023082"/>
    </source>
</evidence>
<dbReference type="InterPro" id="IPR036388">
    <property type="entry name" value="WH-like_DNA-bd_sf"/>
</dbReference>